<reference evidence="3 4" key="1">
    <citation type="submission" date="2016-10" db="EMBL/GenBank/DDBJ databases">
        <authorList>
            <person name="de Groot N.N."/>
        </authorList>
    </citation>
    <scope>NUCLEOTIDE SEQUENCE [LARGE SCALE GENOMIC DNA]</scope>
    <source>
        <strain evidence="3 4">JCM 11308</strain>
    </source>
</reference>
<protein>
    <submittedName>
        <fullName evidence="3">Uncharacterized protein</fullName>
    </submittedName>
</protein>
<evidence type="ECO:0000313" key="3">
    <source>
        <dbReference type="EMBL" id="SDC90993.1"/>
    </source>
</evidence>
<dbReference type="STRING" id="168276.SAMN05444580_10245"/>
<evidence type="ECO:0000256" key="2">
    <source>
        <dbReference type="SAM" id="Phobius"/>
    </source>
</evidence>
<name>A0A1G6QFC1_9NOCA</name>
<evidence type="ECO:0000256" key="1">
    <source>
        <dbReference type="SAM" id="MobiDB-lite"/>
    </source>
</evidence>
<feature type="region of interest" description="Disordered" evidence="1">
    <location>
        <begin position="16"/>
        <end position="39"/>
    </location>
</feature>
<evidence type="ECO:0000313" key="4">
    <source>
        <dbReference type="Proteomes" id="UP000199417"/>
    </source>
</evidence>
<accession>A0A1G6QFC1</accession>
<keyword evidence="2" id="KW-0472">Membrane</keyword>
<sequence>MWPPADIPSYRATSLARSGSGAVRQSKCTTGPSWRNPGTTLSTNGALRRMWILTLTPIIDALLGQVTALLIR</sequence>
<dbReference type="EMBL" id="FNAB01000002">
    <property type="protein sequence ID" value="SDC90993.1"/>
    <property type="molecule type" value="Genomic_DNA"/>
</dbReference>
<keyword evidence="2" id="KW-0812">Transmembrane</keyword>
<organism evidence="3 4">
    <name type="scientific">Rhodococcus tukisamuensis</name>
    <dbReference type="NCBI Taxonomy" id="168276"/>
    <lineage>
        <taxon>Bacteria</taxon>
        <taxon>Bacillati</taxon>
        <taxon>Actinomycetota</taxon>
        <taxon>Actinomycetes</taxon>
        <taxon>Mycobacteriales</taxon>
        <taxon>Nocardiaceae</taxon>
        <taxon>Rhodococcus</taxon>
    </lineage>
</organism>
<gene>
    <name evidence="3" type="ORF">SAMN05444580_10245</name>
</gene>
<dbReference type="AlphaFoldDB" id="A0A1G6QFC1"/>
<keyword evidence="4" id="KW-1185">Reference proteome</keyword>
<dbReference type="Proteomes" id="UP000199417">
    <property type="component" value="Unassembled WGS sequence"/>
</dbReference>
<proteinExistence type="predicted"/>
<keyword evidence="2" id="KW-1133">Transmembrane helix</keyword>
<feature type="compositionally biased region" description="Polar residues" evidence="1">
    <location>
        <begin position="26"/>
        <end position="39"/>
    </location>
</feature>
<feature type="transmembrane region" description="Helical" evidence="2">
    <location>
        <begin position="50"/>
        <end position="71"/>
    </location>
</feature>